<evidence type="ECO:0000313" key="7">
    <source>
        <dbReference type="Proteomes" id="UP001430848"/>
    </source>
</evidence>
<evidence type="ECO:0000256" key="2">
    <source>
        <dbReference type="ARBA" id="ARBA00010617"/>
    </source>
</evidence>
<keyword evidence="7" id="KW-1185">Reference proteome</keyword>
<dbReference type="Pfam" id="PF00067">
    <property type="entry name" value="p450"/>
    <property type="match status" value="1"/>
</dbReference>
<accession>A0ABR1P8N4</accession>
<evidence type="ECO:0000256" key="5">
    <source>
        <dbReference type="ARBA" id="ARBA00023004"/>
    </source>
</evidence>
<dbReference type="PANTHER" id="PTHR46206:SF7">
    <property type="entry name" value="P450, PUTATIVE (EUROFUNG)-RELATED"/>
    <property type="match status" value="1"/>
</dbReference>
<organism evidence="6 7">
    <name type="scientific">Diaporthe eres</name>
    <name type="common">Phomopsis oblonga</name>
    <dbReference type="NCBI Taxonomy" id="83184"/>
    <lineage>
        <taxon>Eukaryota</taxon>
        <taxon>Fungi</taxon>
        <taxon>Dikarya</taxon>
        <taxon>Ascomycota</taxon>
        <taxon>Pezizomycotina</taxon>
        <taxon>Sordariomycetes</taxon>
        <taxon>Sordariomycetidae</taxon>
        <taxon>Diaporthales</taxon>
        <taxon>Diaporthaceae</taxon>
        <taxon>Diaporthe</taxon>
        <taxon>Diaporthe eres species complex</taxon>
    </lineage>
</organism>
<name>A0ABR1P8N4_DIAER</name>
<sequence length="256" mass="29708">MWDLLTEYTLMGGFKDLTLSVFKRDITPNLGKFIPTWIELIEGHLPNSLPNSQEWTPVNVYPKVLRQLGILTARVMVDADTPHNENWQFLSTEYLDSGMSYAHDLKQWPALMRPFVYRFMPQYTEVQRQFKNGRRVIVNAINMFDERESNETAEPEPKTVLYHLSRKVKGTSASVVEMHLKEQMNLASGAIHTTSAVLTQTIFELAARPSYIPELRKEIMEIQTKFGQLKKAALWEMHKMDSFVREVHRLHSPNLS</sequence>
<evidence type="ECO:0000313" key="6">
    <source>
        <dbReference type="EMBL" id="KAK7729287.1"/>
    </source>
</evidence>
<reference evidence="6 7" key="1">
    <citation type="submission" date="2024-02" db="EMBL/GenBank/DDBJ databases">
        <title>De novo assembly and annotation of 12 fungi associated with fruit tree decline syndrome in Ontario, Canada.</title>
        <authorList>
            <person name="Sulman M."/>
            <person name="Ellouze W."/>
            <person name="Ilyukhin E."/>
        </authorList>
    </citation>
    <scope>NUCLEOTIDE SEQUENCE [LARGE SCALE GENOMIC DNA]</scope>
    <source>
        <strain evidence="6 7">M169</strain>
    </source>
</reference>
<dbReference type="Proteomes" id="UP001430848">
    <property type="component" value="Unassembled WGS sequence"/>
</dbReference>
<dbReference type="InterPro" id="IPR001128">
    <property type="entry name" value="Cyt_P450"/>
</dbReference>
<gene>
    <name evidence="6" type="ORF">SLS63_006160</name>
</gene>
<evidence type="ECO:0000256" key="1">
    <source>
        <dbReference type="ARBA" id="ARBA00001971"/>
    </source>
</evidence>
<dbReference type="EMBL" id="JAKNSF020000029">
    <property type="protein sequence ID" value="KAK7729287.1"/>
    <property type="molecule type" value="Genomic_DNA"/>
</dbReference>
<keyword evidence="4" id="KW-0560">Oxidoreductase</keyword>
<evidence type="ECO:0000256" key="4">
    <source>
        <dbReference type="ARBA" id="ARBA00023002"/>
    </source>
</evidence>
<dbReference type="PANTHER" id="PTHR46206">
    <property type="entry name" value="CYTOCHROME P450"/>
    <property type="match status" value="1"/>
</dbReference>
<protein>
    <submittedName>
        <fullName evidence="6">Uncharacterized protein</fullName>
    </submittedName>
</protein>
<keyword evidence="5" id="KW-0408">Iron</keyword>
<dbReference type="SUPFAM" id="SSF48264">
    <property type="entry name" value="Cytochrome P450"/>
    <property type="match status" value="1"/>
</dbReference>
<comment type="cofactor">
    <cofactor evidence="1">
        <name>heme</name>
        <dbReference type="ChEBI" id="CHEBI:30413"/>
    </cofactor>
</comment>
<proteinExistence type="inferred from homology"/>
<dbReference type="InterPro" id="IPR036396">
    <property type="entry name" value="Cyt_P450_sf"/>
</dbReference>
<keyword evidence="3" id="KW-0479">Metal-binding</keyword>
<comment type="similarity">
    <text evidence="2">Belongs to the cytochrome P450 family.</text>
</comment>
<evidence type="ECO:0000256" key="3">
    <source>
        <dbReference type="ARBA" id="ARBA00022723"/>
    </source>
</evidence>
<comment type="caution">
    <text evidence="6">The sequence shown here is derived from an EMBL/GenBank/DDBJ whole genome shotgun (WGS) entry which is preliminary data.</text>
</comment>
<dbReference type="Gene3D" id="1.10.630.10">
    <property type="entry name" value="Cytochrome P450"/>
    <property type="match status" value="1"/>
</dbReference>